<dbReference type="PANTHER" id="PTHR43481:SF4">
    <property type="entry name" value="GLYCEROL-1-PHOSPHATE PHOSPHOHYDROLASE 1-RELATED"/>
    <property type="match status" value="1"/>
</dbReference>
<dbReference type="SFLD" id="SFLDG01129">
    <property type="entry name" value="C1.5:_HAD__Beta-PGM__Phosphata"/>
    <property type="match status" value="1"/>
</dbReference>
<dbReference type="STRING" id="549789.NIES30_04230"/>
<dbReference type="InterPro" id="IPR051806">
    <property type="entry name" value="HAD-like_SPP"/>
</dbReference>
<dbReference type="PANTHER" id="PTHR43481">
    <property type="entry name" value="FRUCTOSE-1-PHOSPHATE PHOSPHATASE"/>
    <property type="match status" value="1"/>
</dbReference>
<dbReference type="EMBL" id="MRCG01000002">
    <property type="protein sequence ID" value="OKH49925.1"/>
    <property type="molecule type" value="Genomic_DNA"/>
</dbReference>
<protein>
    <recommendedName>
        <fullName evidence="3">Phosphatase</fullName>
    </recommendedName>
</protein>
<keyword evidence="2" id="KW-1185">Reference proteome</keyword>
<gene>
    <name evidence="1" type="ORF">NIES30_04230</name>
</gene>
<organism evidence="1 2">
    <name type="scientific">Phormidium tenue NIES-30</name>
    <dbReference type="NCBI Taxonomy" id="549789"/>
    <lineage>
        <taxon>Bacteria</taxon>
        <taxon>Bacillati</taxon>
        <taxon>Cyanobacteriota</taxon>
        <taxon>Cyanophyceae</taxon>
        <taxon>Oscillatoriophycideae</taxon>
        <taxon>Oscillatoriales</taxon>
        <taxon>Oscillatoriaceae</taxon>
        <taxon>Phormidium</taxon>
    </lineage>
</organism>
<dbReference type="Gene3D" id="1.10.150.240">
    <property type="entry name" value="Putative phosphatase, domain 2"/>
    <property type="match status" value="1"/>
</dbReference>
<dbReference type="NCBIfam" id="TIGR01509">
    <property type="entry name" value="HAD-SF-IA-v3"/>
    <property type="match status" value="1"/>
</dbReference>
<dbReference type="SFLD" id="SFLDS00003">
    <property type="entry name" value="Haloacid_Dehalogenase"/>
    <property type="match status" value="1"/>
</dbReference>
<dbReference type="NCBIfam" id="TIGR01549">
    <property type="entry name" value="HAD-SF-IA-v1"/>
    <property type="match status" value="1"/>
</dbReference>
<dbReference type="RefSeq" id="WP_073607165.1">
    <property type="nucleotide sequence ID" value="NZ_MRCG01000002.1"/>
</dbReference>
<name>A0A1U7J900_9CYAN</name>
<dbReference type="OrthoDB" id="9797743at2"/>
<dbReference type="InterPro" id="IPR006439">
    <property type="entry name" value="HAD-SF_hydro_IA"/>
</dbReference>
<dbReference type="InterPro" id="IPR023214">
    <property type="entry name" value="HAD_sf"/>
</dbReference>
<dbReference type="AlphaFoldDB" id="A0A1U7J900"/>
<dbReference type="SFLD" id="SFLDG01135">
    <property type="entry name" value="C1.5.6:_HAD__Beta-PGM__Phospha"/>
    <property type="match status" value="1"/>
</dbReference>
<dbReference type="GO" id="GO:0050308">
    <property type="term" value="F:sugar-phosphatase activity"/>
    <property type="evidence" value="ECO:0007669"/>
    <property type="project" value="TreeGrafter"/>
</dbReference>
<sequence length="217" mass="23229">MDFLCQAIIFDVDGVLIDSDPVAERHWRAWADRHGVDFEAIARIHHGRPTVETIRQVAPHVDAAQEAHLKETAEADDTEGLRLYPGVKELLAGLPRDRWGVATSGTRRTVSLRFPHLELPEPSVMVTADDVQRGKPAPDPYLLAAERMGLAPADCLVIEDAPAGVEAAKAAGAKIIAVTTTNRAEDLGLADAIAPALDALQITVGPQGLRVHVNGAV</sequence>
<comment type="caution">
    <text evidence="1">The sequence shown here is derived from an EMBL/GenBank/DDBJ whole genome shotgun (WGS) entry which is preliminary data.</text>
</comment>
<dbReference type="InterPro" id="IPR036412">
    <property type="entry name" value="HAD-like_sf"/>
</dbReference>
<evidence type="ECO:0000313" key="1">
    <source>
        <dbReference type="EMBL" id="OKH49925.1"/>
    </source>
</evidence>
<dbReference type="Proteomes" id="UP000185557">
    <property type="component" value="Unassembled WGS sequence"/>
</dbReference>
<reference evidence="1 2" key="1">
    <citation type="submission" date="2016-11" db="EMBL/GenBank/DDBJ databases">
        <title>Draft Genome Sequences of Nine Cyanobacterial Strains from Diverse Habitats.</title>
        <authorList>
            <person name="Zhu T."/>
            <person name="Hou S."/>
            <person name="Lu X."/>
            <person name="Hess W.R."/>
        </authorList>
    </citation>
    <scope>NUCLEOTIDE SEQUENCE [LARGE SCALE GENOMIC DNA]</scope>
    <source>
        <strain evidence="1 2">NIES-30</strain>
    </source>
</reference>
<dbReference type="Pfam" id="PF00702">
    <property type="entry name" value="Hydrolase"/>
    <property type="match status" value="1"/>
</dbReference>
<dbReference type="Gene3D" id="3.40.50.1000">
    <property type="entry name" value="HAD superfamily/HAD-like"/>
    <property type="match status" value="1"/>
</dbReference>
<dbReference type="PRINTS" id="PR00413">
    <property type="entry name" value="HADHALOGNASE"/>
</dbReference>
<dbReference type="SUPFAM" id="SSF56784">
    <property type="entry name" value="HAD-like"/>
    <property type="match status" value="1"/>
</dbReference>
<evidence type="ECO:0008006" key="3">
    <source>
        <dbReference type="Google" id="ProtNLM"/>
    </source>
</evidence>
<proteinExistence type="predicted"/>
<evidence type="ECO:0000313" key="2">
    <source>
        <dbReference type="Proteomes" id="UP000185557"/>
    </source>
</evidence>
<accession>A0A1U7J900</accession>
<dbReference type="InterPro" id="IPR023198">
    <property type="entry name" value="PGP-like_dom2"/>
</dbReference>